<keyword evidence="2" id="KW-1185">Reference proteome</keyword>
<reference evidence="1 2" key="1">
    <citation type="journal article" date="2023" name="G3 (Bethesda)">
        <title>A chromosome-level genome assembly of Zasmidium syzygii isolated from banana leaves.</title>
        <authorList>
            <person name="van Westerhoven A.C."/>
            <person name="Mehrabi R."/>
            <person name="Talebi R."/>
            <person name="Steentjes M.B.F."/>
            <person name="Corcolon B."/>
            <person name="Chong P.A."/>
            <person name="Kema G.H.J."/>
            <person name="Seidl M.F."/>
        </authorList>
    </citation>
    <scope>NUCLEOTIDE SEQUENCE [LARGE SCALE GENOMIC DNA]</scope>
    <source>
        <strain evidence="1 2">P124</strain>
    </source>
</reference>
<evidence type="ECO:0000313" key="2">
    <source>
        <dbReference type="Proteomes" id="UP001305779"/>
    </source>
</evidence>
<evidence type="ECO:0000313" key="1">
    <source>
        <dbReference type="EMBL" id="KAK4500916.1"/>
    </source>
</evidence>
<dbReference type="InterPro" id="IPR032710">
    <property type="entry name" value="NTF2-like_dom_sf"/>
</dbReference>
<name>A0ABR0EI48_ZASCE</name>
<dbReference type="SUPFAM" id="SSF54427">
    <property type="entry name" value="NTF2-like"/>
    <property type="match status" value="1"/>
</dbReference>
<dbReference type="EMBL" id="JAXOVC010000006">
    <property type="protein sequence ID" value="KAK4500916.1"/>
    <property type="molecule type" value="Genomic_DNA"/>
</dbReference>
<evidence type="ECO:0008006" key="3">
    <source>
        <dbReference type="Google" id="ProtNLM"/>
    </source>
</evidence>
<comment type="caution">
    <text evidence="1">The sequence shown here is derived from an EMBL/GenBank/DDBJ whole genome shotgun (WGS) entry which is preliminary data.</text>
</comment>
<proteinExistence type="predicted"/>
<accession>A0ABR0EI48</accession>
<dbReference type="Gene3D" id="3.10.450.50">
    <property type="match status" value="1"/>
</dbReference>
<organism evidence="1 2">
    <name type="scientific">Zasmidium cellare</name>
    <name type="common">Wine cellar mold</name>
    <name type="synonym">Racodium cellare</name>
    <dbReference type="NCBI Taxonomy" id="395010"/>
    <lineage>
        <taxon>Eukaryota</taxon>
        <taxon>Fungi</taxon>
        <taxon>Dikarya</taxon>
        <taxon>Ascomycota</taxon>
        <taxon>Pezizomycotina</taxon>
        <taxon>Dothideomycetes</taxon>
        <taxon>Dothideomycetidae</taxon>
        <taxon>Mycosphaerellales</taxon>
        <taxon>Mycosphaerellaceae</taxon>
        <taxon>Zasmidium</taxon>
    </lineage>
</organism>
<dbReference type="Proteomes" id="UP001305779">
    <property type="component" value="Unassembled WGS sequence"/>
</dbReference>
<gene>
    <name evidence="1" type="ORF">PRZ48_009108</name>
</gene>
<protein>
    <recommendedName>
        <fullName evidence="3">SnoaL-like domain-containing protein</fullName>
    </recommendedName>
</protein>
<sequence length="156" mass="17886">MLAPAETLPRTAVCAELTASLTTRLRSYFDTIEGDMTDDIRAMRQFFRDEVTKDFSIRGHLSWSATQGPTREQYLQDLRRVKRNFPLSRHEITDVTTDVHLDHGITRQTVKFHTLGEPEGMVRRCVGVWVWVYEEAEGKWLLQSITGIYGPGDAVD</sequence>